<dbReference type="GO" id="GO:0006412">
    <property type="term" value="P:translation"/>
    <property type="evidence" value="ECO:0007669"/>
    <property type="project" value="UniProtKB-UniRule"/>
</dbReference>
<reference evidence="8" key="1">
    <citation type="journal article" date="2015" name="ISME J.">
        <title>Aquifer environment selects for microbial species cohorts in sediment and groundwater.</title>
        <authorList>
            <person name="Hug L.A."/>
            <person name="Thomas B.C."/>
            <person name="Brown C.T."/>
            <person name="Frischkorn K.R."/>
            <person name="Williams K.H."/>
            <person name="Tringe S.G."/>
            <person name="Banfield J.F."/>
        </authorList>
    </citation>
    <scope>NUCLEOTIDE SEQUENCE</scope>
</reference>
<dbReference type="SUPFAM" id="SSF50104">
    <property type="entry name" value="Translation proteins SH3-like domain"/>
    <property type="match status" value="1"/>
</dbReference>
<dbReference type="InterPro" id="IPR005825">
    <property type="entry name" value="Ribosomal_uL24_CS"/>
</dbReference>
<organism evidence="8">
    <name type="scientific">uncultured bacterium Rifle_16ft_4_minimus_4226</name>
    <dbReference type="NCBI Taxonomy" id="1665160"/>
    <lineage>
        <taxon>Bacteria</taxon>
        <taxon>environmental samples</taxon>
    </lineage>
</organism>
<evidence type="ECO:0000256" key="1">
    <source>
        <dbReference type="ARBA" id="ARBA00010618"/>
    </source>
</evidence>
<dbReference type="Gene3D" id="2.30.30.30">
    <property type="match status" value="1"/>
</dbReference>
<keyword evidence="2 5" id="KW-0689">Ribosomal protein</keyword>
<evidence type="ECO:0000256" key="2">
    <source>
        <dbReference type="ARBA" id="ARBA00022980"/>
    </source>
</evidence>
<comment type="subunit">
    <text evidence="5">Part of the 50S ribosomal subunit.</text>
</comment>
<dbReference type="CDD" id="cd06089">
    <property type="entry name" value="KOW_RPL26"/>
    <property type="match status" value="1"/>
</dbReference>
<accession>A0A0H4TBC3</accession>
<dbReference type="GO" id="GO:0005840">
    <property type="term" value="C:ribosome"/>
    <property type="evidence" value="ECO:0007669"/>
    <property type="project" value="UniProtKB-KW"/>
</dbReference>
<evidence type="ECO:0000256" key="4">
    <source>
        <dbReference type="ARBA" id="ARBA00035206"/>
    </source>
</evidence>
<comment type="function">
    <text evidence="5">One of the proteins that surrounds the polypeptide exit tunnel on the outside of the subunit.</text>
</comment>
<dbReference type="AlphaFoldDB" id="A0A0H4TBC3"/>
<dbReference type="InterPro" id="IPR041988">
    <property type="entry name" value="Ribosomal_uL24_KOW"/>
</dbReference>
<sequence>MGGVKLKIKKDDFVGIISGKDRGKRGKVLKVFPAEQRVIVEKVNMVKRHTKPRKVGEPSGIIEREGKIHVSNTMLICTRCDKPVRIGIQKLPEGDKVRTCKGCGESIDRV</sequence>
<dbReference type="Pfam" id="PF17136">
    <property type="entry name" value="ribosomal_L24"/>
    <property type="match status" value="1"/>
</dbReference>
<dbReference type="GO" id="GO:0019843">
    <property type="term" value="F:rRNA binding"/>
    <property type="evidence" value="ECO:0007669"/>
    <property type="project" value="UniProtKB-UniRule"/>
</dbReference>
<keyword evidence="5" id="KW-0694">RNA-binding</keyword>
<protein>
    <recommendedName>
        <fullName evidence="4 5">Large ribosomal subunit protein uL24</fullName>
    </recommendedName>
</protein>
<evidence type="ECO:0000313" key="8">
    <source>
        <dbReference type="EMBL" id="AKQ04155.1"/>
    </source>
</evidence>
<dbReference type="InterPro" id="IPR057264">
    <property type="entry name" value="Ribosomal_uL24_C"/>
</dbReference>
<feature type="domain" description="KOW" evidence="7">
    <location>
        <begin position="7"/>
        <end position="34"/>
    </location>
</feature>
<dbReference type="GO" id="GO:1990904">
    <property type="term" value="C:ribonucleoprotein complex"/>
    <property type="evidence" value="ECO:0007669"/>
    <property type="project" value="UniProtKB-KW"/>
</dbReference>
<dbReference type="GO" id="GO:0003735">
    <property type="term" value="F:structural constituent of ribosome"/>
    <property type="evidence" value="ECO:0007669"/>
    <property type="project" value="InterPro"/>
</dbReference>
<comment type="similarity">
    <text evidence="1 5 6">Belongs to the universal ribosomal protein uL24 family.</text>
</comment>
<keyword evidence="5" id="KW-0699">rRNA-binding</keyword>
<dbReference type="Pfam" id="PF00467">
    <property type="entry name" value="KOW"/>
    <property type="match status" value="1"/>
</dbReference>
<dbReference type="InterPro" id="IPR008991">
    <property type="entry name" value="Translation_prot_SH3-like_sf"/>
</dbReference>
<dbReference type="SMART" id="SM00739">
    <property type="entry name" value="KOW"/>
    <property type="match status" value="1"/>
</dbReference>
<gene>
    <name evidence="5 8" type="primary">rplX</name>
</gene>
<proteinExistence type="inferred from homology"/>
<dbReference type="NCBIfam" id="TIGR01079">
    <property type="entry name" value="rplX_bact"/>
    <property type="match status" value="1"/>
</dbReference>
<evidence type="ECO:0000259" key="7">
    <source>
        <dbReference type="SMART" id="SM00739"/>
    </source>
</evidence>
<evidence type="ECO:0000256" key="3">
    <source>
        <dbReference type="ARBA" id="ARBA00023274"/>
    </source>
</evidence>
<evidence type="ECO:0000256" key="5">
    <source>
        <dbReference type="HAMAP-Rule" id="MF_01326"/>
    </source>
</evidence>
<evidence type="ECO:0000256" key="6">
    <source>
        <dbReference type="RuleBase" id="RU003477"/>
    </source>
</evidence>
<keyword evidence="3 5" id="KW-0687">Ribonucleoprotein</keyword>
<comment type="function">
    <text evidence="5">One of two assembly initiator proteins, it binds directly to the 5'-end of the 23S rRNA, where it nucleates assembly of the 50S subunit.</text>
</comment>
<dbReference type="EMBL" id="KT007030">
    <property type="protein sequence ID" value="AKQ04155.1"/>
    <property type="molecule type" value="Genomic_DNA"/>
</dbReference>
<dbReference type="InterPro" id="IPR014722">
    <property type="entry name" value="Rib_uL2_dom2"/>
</dbReference>
<dbReference type="HAMAP" id="MF_01326_B">
    <property type="entry name" value="Ribosomal_uL24_B"/>
    <property type="match status" value="1"/>
</dbReference>
<name>A0A0H4TBC3_9BACT</name>
<dbReference type="PANTHER" id="PTHR12903">
    <property type="entry name" value="MITOCHONDRIAL RIBOSOMAL PROTEIN L24"/>
    <property type="match status" value="1"/>
</dbReference>
<dbReference type="InterPro" id="IPR003256">
    <property type="entry name" value="Ribosomal_uL24"/>
</dbReference>
<dbReference type="InterPro" id="IPR005824">
    <property type="entry name" value="KOW"/>
</dbReference>
<dbReference type="PROSITE" id="PS01108">
    <property type="entry name" value="RIBOSOMAL_L24"/>
    <property type="match status" value="1"/>
</dbReference>